<dbReference type="GO" id="GO:0046872">
    <property type="term" value="F:metal ion binding"/>
    <property type="evidence" value="ECO:0007669"/>
    <property type="project" value="UniProtKB-UniRule"/>
</dbReference>
<feature type="compositionally biased region" description="Polar residues" evidence="17">
    <location>
        <begin position="685"/>
        <end position="704"/>
    </location>
</feature>
<proteinExistence type="inferred from homology"/>
<keyword evidence="11 16" id="KW-0233">DNA recombination</keyword>
<evidence type="ECO:0000256" key="5">
    <source>
        <dbReference type="ARBA" id="ARBA00022722"/>
    </source>
</evidence>
<dbReference type="GO" id="GO:0031573">
    <property type="term" value="P:mitotic intra-S DNA damage checkpoint signaling"/>
    <property type="evidence" value="ECO:0007669"/>
    <property type="project" value="TreeGrafter"/>
</dbReference>
<evidence type="ECO:0000256" key="6">
    <source>
        <dbReference type="ARBA" id="ARBA00022723"/>
    </source>
</evidence>
<dbReference type="SMART" id="SM00891">
    <property type="entry name" value="ERCC4"/>
    <property type="match status" value="1"/>
</dbReference>
<evidence type="ECO:0000256" key="7">
    <source>
        <dbReference type="ARBA" id="ARBA00022759"/>
    </source>
</evidence>
<evidence type="ECO:0000256" key="2">
    <source>
        <dbReference type="ARBA" id="ARBA00004123"/>
    </source>
</evidence>
<dbReference type="FunFam" id="3.40.50.10130:FF:000005">
    <property type="entry name" value="crossover junction endonuclease MUS81 isoform X1"/>
    <property type="match status" value="1"/>
</dbReference>
<evidence type="ECO:0000256" key="8">
    <source>
        <dbReference type="ARBA" id="ARBA00022763"/>
    </source>
</evidence>
<dbReference type="InterPro" id="IPR010996">
    <property type="entry name" value="HHH_MUS81"/>
</dbReference>
<dbReference type="InterPro" id="IPR047417">
    <property type="entry name" value="WHD_MUS81"/>
</dbReference>
<gene>
    <name evidence="19" type="primary">MUS81</name>
    <name evidence="19" type="ORF">C6P46_001837</name>
</gene>
<evidence type="ECO:0000256" key="16">
    <source>
        <dbReference type="RuleBase" id="RU369042"/>
    </source>
</evidence>
<dbReference type="Pfam" id="PF21136">
    <property type="entry name" value="WHD_MUS81"/>
    <property type="match status" value="1"/>
</dbReference>
<dbReference type="EMBL" id="PUHQ01000156">
    <property type="protein sequence ID" value="KAG0654238.1"/>
    <property type="molecule type" value="Genomic_DNA"/>
</dbReference>
<keyword evidence="6 16" id="KW-0479">Metal-binding</keyword>
<dbReference type="GO" id="GO:0048476">
    <property type="term" value="C:Holliday junction resolvase complex"/>
    <property type="evidence" value="ECO:0007669"/>
    <property type="project" value="UniProtKB-UniRule"/>
</dbReference>
<keyword evidence="20" id="KW-1185">Reference proteome</keyword>
<dbReference type="Gene3D" id="1.10.150.110">
    <property type="entry name" value="DNA polymerase beta, N-terminal domain-like"/>
    <property type="match status" value="1"/>
</dbReference>
<dbReference type="GO" id="GO:0048257">
    <property type="term" value="F:3'-flap endonuclease activity"/>
    <property type="evidence" value="ECO:0007669"/>
    <property type="project" value="TreeGrafter"/>
</dbReference>
<dbReference type="GO" id="GO:0000727">
    <property type="term" value="P:double-strand break repair via break-induced replication"/>
    <property type="evidence" value="ECO:0007669"/>
    <property type="project" value="UniProtKB-UniRule"/>
</dbReference>
<evidence type="ECO:0000256" key="14">
    <source>
        <dbReference type="ARBA" id="ARBA00023254"/>
    </source>
</evidence>
<dbReference type="GO" id="GO:0006308">
    <property type="term" value="P:DNA catabolic process"/>
    <property type="evidence" value="ECO:0007669"/>
    <property type="project" value="UniProtKB-UniRule"/>
</dbReference>
<evidence type="ECO:0000256" key="12">
    <source>
        <dbReference type="ARBA" id="ARBA00023204"/>
    </source>
</evidence>
<comment type="function">
    <text evidence="15 16">Interacts with EME1 to form a DNA structure-specific endonuclease with substrate preference for branched DNA structures with a 5'-end at the branch nick. Typical substrates include 3'-flap structures, D-loops, replication forks and nicked Holliday junctions. May be required in mitosis for the processing of stalled or collapsed replication fork intermediates. May be required in meiosis for the repair of meiosis-specific double strand breaks subsequent to single-end invasion (SEI).</text>
</comment>
<dbReference type="Pfam" id="PF02732">
    <property type="entry name" value="ERCC4"/>
    <property type="match status" value="1"/>
</dbReference>
<dbReference type="Proteomes" id="UP000777482">
    <property type="component" value="Unassembled WGS sequence"/>
</dbReference>
<feature type="domain" description="ERCC4" evidence="18">
    <location>
        <begin position="803"/>
        <end position="908"/>
    </location>
</feature>
<keyword evidence="9 16" id="KW-0378">Hydrolase</keyword>
<dbReference type="InterPro" id="IPR033309">
    <property type="entry name" value="Mus81"/>
</dbReference>
<evidence type="ECO:0000256" key="4">
    <source>
        <dbReference type="ARBA" id="ARBA00017114"/>
    </source>
</evidence>
<dbReference type="Gene3D" id="1.10.10.10">
    <property type="entry name" value="Winged helix-like DNA-binding domain superfamily/Winged helix DNA-binding domain"/>
    <property type="match status" value="1"/>
</dbReference>
<feature type="compositionally biased region" description="Low complexity" evidence="17">
    <location>
        <begin position="412"/>
        <end position="422"/>
    </location>
</feature>
<dbReference type="InterPro" id="IPR027421">
    <property type="entry name" value="DNA_pol_lamdba_lyase_dom_sf"/>
</dbReference>
<comment type="similarity">
    <text evidence="3 16">Belongs to the XPF family.</text>
</comment>
<evidence type="ECO:0000256" key="9">
    <source>
        <dbReference type="ARBA" id="ARBA00022801"/>
    </source>
</evidence>
<dbReference type="GO" id="GO:0000712">
    <property type="term" value="P:resolution of meiotic recombination intermediates"/>
    <property type="evidence" value="ECO:0007669"/>
    <property type="project" value="TreeGrafter"/>
</dbReference>
<keyword evidence="14" id="KW-0469">Meiosis</keyword>
<comment type="subunit">
    <text evidence="16">Interacts with EME1.</text>
</comment>
<evidence type="ECO:0000256" key="11">
    <source>
        <dbReference type="ARBA" id="ARBA00023172"/>
    </source>
</evidence>
<dbReference type="EC" id="3.1.22.-" evidence="16"/>
<evidence type="ECO:0000256" key="3">
    <source>
        <dbReference type="ARBA" id="ARBA00010015"/>
    </source>
</evidence>
<keyword evidence="10 16" id="KW-0460">Magnesium</keyword>
<evidence type="ECO:0000259" key="18">
    <source>
        <dbReference type="SMART" id="SM00891"/>
    </source>
</evidence>
<comment type="cofactor">
    <cofactor evidence="1 16">
        <name>Mg(2+)</name>
        <dbReference type="ChEBI" id="CHEBI:18420"/>
    </cofactor>
</comment>
<keyword evidence="5 16" id="KW-0540">Nuclease</keyword>
<dbReference type="InterPro" id="IPR006166">
    <property type="entry name" value="ERCC4_domain"/>
</dbReference>
<dbReference type="SUPFAM" id="SSF52980">
    <property type="entry name" value="Restriction endonuclease-like"/>
    <property type="match status" value="1"/>
</dbReference>
<dbReference type="AlphaFoldDB" id="A0A9P6VUK7"/>
<evidence type="ECO:0000256" key="1">
    <source>
        <dbReference type="ARBA" id="ARBA00001946"/>
    </source>
</evidence>
<dbReference type="InterPro" id="IPR047416">
    <property type="entry name" value="XPF_nuclease_Mus81"/>
</dbReference>
<evidence type="ECO:0000256" key="13">
    <source>
        <dbReference type="ARBA" id="ARBA00023242"/>
    </source>
</evidence>
<dbReference type="Pfam" id="PF14716">
    <property type="entry name" value="HHH_8"/>
    <property type="match status" value="1"/>
</dbReference>
<feature type="region of interest" description="Disordered" evidence="17">
    <location>
        <begin position="152"/>
        <end position="193"/>
    </location>
</feature>
<dbReference type="GO" id="GO:0005634">
    <property type="term" value="C:nucleus"/>
    <property type="evidence" value="ECO:0007669"/>
    <property type="project" value="UniProtKB-SubCell"/>
</dbReference>
<evidence type="ECO:0000256" key="15">
    <source>
        <dbReference type="ARBA" id="ARBA00058015"/>
    </source>
</evidence>
<protein>
    <recommendedName>
        <fullName evidence="4 16">Crossover junction endonuclease MUS81</fullName>
        <ecNumber evidence="16">3.1.22.-</ecNumber>
    </recommendedName>
</protein>
<keyword evidence="8 16" id="KW-0227">DNA damage</keyword>
<keyword evidence="13 16" id="KW-0539">Nucleus</keyword>
<reference evidence="19 20" key="1">
    <citation type="submission" date="2020-11" db="EMBL/GenBank/DDBJ databases">
        <title>Kefir isolates.</title>
        <authorList>
            <person name="Marcisauskas S."/>
            <person name="Kim Y."/>
            <person name="Blasche S."/>
        </authorList>
    </citation>
    <scope>NUCLEOTIDE SEQUENCE [LARGE SCALE GENOMIC DNA]</scope>
    <source>
        <strain evidence="19 20">KR</strain>
    </source>
</reference>
<feature type="region of interest" description="Disordered" evidence="17">
    <location>
        <begin position="588"/>
        <end position="622"/>
    </location>
</feature>
<accession>A0A9P6VUK7</accession>
<dbReference type="CDD" id="cd21036">
    <property type="entry name" value="WH_MUS81"/>
    <property type="match status" value="1"/>
</dbReference>
<dbReference type="GO" id="GO:0008821">
    <property type="term" value="F:crossover junction DNA endonuclease activity"/>
    <property type="evidence" value="ECO:0007669"/>
    <property type="project" value="UniProtKB-UniRule"/>
</dbReference>
<dbReference type="CDD" id="cd20074">
    <property type="entry name" value="XPF_nuclease_Mus81"/>
    <property type="match status" value="1"/>
</dbReference>
<evidence type="ECO:0000256" key="17">
    <source>
        <dbReference type="SAM" id="MobiDB-lite"/>
    </source>
</evidence>
<feature type="region of interest" description="Disordered" evidence="17">
    <location>
        <begin position="408"/>
        <end position="431"/>
    </location>
</feature>
<feature type="compositionally biased region" description="Low complexity" evidence="17">
    <location>
        <begin position="611"/>
        <end position="622"/>
    </location>
</feature>
<dbReference type="InterPro" id="IPR036388">
    <property type="entry name" value="WH-like_DNA-bd_sf"/>
</dbReference>
<evidence type="ECO:0000313" key="20">
    <source>
        <dbReference type="Proteomes" id="UP000777482"/>
    </source>
</evidence>
<keyword evidence="7 16" id="KW-0255">Endonuclease</keyword>
<organism evidence="19 20">
    <name type="scientific">Rhodotorula mucilaginosa</name>
    <name type="common">Yeast</name>
    <name type="synonym">Rhodotorula rubra</name>
    <dbReference type="NCBI Taxonomy" id="5537"/>
    <lineage>
        <taxon>Eukaryota</taxon>
        <taxon>Fungi</taxon>
        <taxon>Dikarya</taxon>
        <taxon>Basidiomycota</taxon>
        <taxon>Pucciniomycotina</taxon>
        <taxon>Microbotryomycetes</taxon>
        <taxon>Sporidiobolales</taxon>
        <taxon>Sporidiobolaceae</taxon>
        <taxon>Rhodotorula</taxon>
    </lineage>
</organism>
<dbReference type="PANTHER" id="PTHR13451:SF0">
    <property type="entry name" value="CROSSOVER JUNCTION ENDONUCLEASE MUS81"/>
    <property type="match status" value="1"/>
</dbReference>
<dbReference type="Gene3D" id="1.10.150.670">
    <property type="entry name" value="Crossover junction endonuclease EME1, DNA-binding domain"/>
    <property type="match status" value="1"/>
</dbReference>
<dbReference type="OrthoDB" id="5963188at2759"/>
<comment type="subcellular location">
    <subcellularLocation>
        <location evidence="2 16">Nucleus</location>
    </subcellularLocation>
</comment>
<feature type="region of interest" description="Disordered" evidence="17">
    <location>
        <begin position="309"/>
        <end position="359"/>
    </location>
</feature>
<dbReference type="InterPro" id="IPR011335">
    <property type="entry name" value="Restrct_endonuc-II-like"/>
</dbReference>
<comment type="caution">
    <text evidence="19">The sequence shown here is derived from an EMBL/GenBank/DDBJ whole genome shotgun (WGS) entry which is preliminary data.</text>
</comment>
<keyword evidence="12 16" id="KW-0234">DNA repair</keyword>
<dbReference type="Gene3D" id="3.40.50.10130">
    <property type="match status" value="1"/>
</dbReference>
<dbReference type="PANTHER" id="PTHR13451">
    <property type="entry name" value="CLASS II CROSSOVER JUNCTION ENDONUCLEASE MUS81"/>
    <property type="match status" value="1"/>
</dbReference>
<name>A0A9P6VUK7_RHOMI</name>
<feature type="region of interest" description="Disordered" evidence="17">
    <location>
        <begin position="1065"/>
        <end position="1085"/>
    </location>
</feature>
<evidence type="ECO:0000313" key="19">
    <source>
        <dbReference type="EMBL" id="KAG0654238.1"/>
    </source>
</evidence>
<feature type="region of interest" description="Disordered" evidence="17">
    <location>
        <begin position="74"/>
        <end position="121"/>
    </location>
</feature>
<dbReference type="GO" id="GO:0003677">
    <property type="term" value="F:DNA binding"/>
    <property type="evidence" value="ECO:0007669"/>
    <property type="project" value="UniProtKB-UniRule"/>
</dbReference>
<dbReference type="InterPro" id="IPR042530">
    <property type="entry name" value="EME1/EME2_C"/>
</dbReference>
<feature type="region of interest" description="Disordered" evidence="17">
    <location>
        <begin position="680"/>
        <end position="724"/>
    </location>
</feature>
<sequence length="1129" mass="120788">MPKVQPGNPDWVDWVQELVDQAEAASSKAAQTYKKASLSTSKSRTCTRALQLNGVGPKIVAHLVKKVKEQCDSQGLPMPDRVGPASPRKVNKAAAPKAAPAKRRAKVRADSDDEVDAREARRQRLSKAVGGFSGGAAGAAVGGLTFNAHPDGHIFNEMDDDEDDAPAGGSGSNRGKRGQASAAPKEAKSREYIPRQNSGAYAILLALYKNASFEERQTWITKQQIMDDGQEYSTTPFDTGTANRGGQAQGGQGFTYSAWSGMKTLTSKDLAVSDNKRPAKFALTPAGYALAERLAPSAGVEVHVRLPSSSLGSTGHGGGGHLSSSSGIPARGSAPRPDRFASVGSGHGGGHRMRHEHDDDAYFPGLGTALGASTSGPSVLRNTSIHVAAPRRRQVTPDLFGATTASDIRMRSGSGTTGAAAANDPYGGEEEDPQYLEQLRLAIELSKREAAAADDLPYGGTAATTSSANAARTATGSGGTGSAILDARKAAMGLYAVKPPRPSEAPAIKNVDSAFGYYYLTEDNVRTLKRDEAEVSQTDDGDLLFRIEYRVAQDLHPIVRGLKKVEALSRAVPLPGGMTKSAYMRERVSNDPAPGFPDKRTVSSESMARKAAAAPSDDPVASLLGGYTAPAKSSKGAMYAPPTAVRILGGGGDDSSTSNKSNGTARGVANVSDILARFKDGGPALSSSPHAGTSASMATGQASGPTRRPAPVTTEPSVSPKRPCLSASDILAAAPRATGPTSSDNPLQASFEAPALARPGSNGRSSIVNRHPLDPVRDYVSAAPYVYTPFAPIVWPRGSFQVYLIVDSREGTREAGKRVELCEKMEREGVRVDGKMMPLGDMIWVARRVDPVTKRPTGADDVVLDAIVERKRLDDLCNSIIDGRYVGQKFRLKDSGITHRIYLIEKYDVATQYERFGKQIWTSKSQLQVNDGFYVHESANIADTISYLRKRTQVMCEIYESQDLHIIPDNRIDRSTYLSLQQHLRSTQPATPHLTTYSSFCALNRPDAALTLRTQWASMIQRVSGVGAEKAVQFLGRWETPRAFWEDTKRHEAEVEAENRRLDLVESNTVNGDNSNGKGKGKSKKVKRAKAEDYVFAELDDGGTRGIKGKLGAKIWELFRTEGKYALGA</sequence>
<evidence type="ECO:0000256" key="10">
    <source>
        <dbReference type="ARBA" id="ARBA00022842"/>
    </source>
</evidence>